<protein>
    <submittedName>
        <fullName evidence="1">Uncharacterized protein</fullName>
    </submittedName>
</protein>
<organism evidence="1 2">
    <name type="scientific">Paucilactobacillus wasatchensis</name>
    <dbReference type="NCBI Taxonomy" id="1335616"/>
    <lineage>
        <taxon>Bacteria</taxon>
        <taxon>Bacillati</taxon>
        <taxon>Bacillota</taxon>
        <taxon>Bacilli</taxon>
        <taxon>Lactobacillales</taxon>
        <taxon>Lactobacillaceae</taxon>
        <taxon>Paucilactobacillus</taxon>
    </lineage>
</organism>
<dbReference type="PATRIC" id="fig|1335616.4.peg.1498"/>
<sequence length="40" mass="4329">MVIEQLNLDCLIIISGLALDICLREHVSENQSVSGGVQMS</sequence>
<proteinExistence type="predicted"/>
<dbReference type="Proteomes" id="UP000032279">
    <property type="component" value="Unassembled WGS sequence"/>
</dbReference>
<name>A0A0D0Y3T0_9LACO</name>
<keyword evidence="2" id="KW-1185">Reference proteome</keyword>
<gene>
    <name evidence="1" type="ORF">WDC_1494</name>
</gene>
<dbReference type="EMBL" id="AWTT01000040">
    <property type="protein sequence ID" value="KIS02908.1"/>
    <property type="molecule type" value="Genomic_DNA"/>
</dbReference>
<dbReference type="AlphaFoldDB" id="A0A0D0Y3T0"/>
<accession>A0A0D0Y3T0</accession>
<comment type="caution">
    <text evidence="1">The sequence shown here is derived from an EMBL/GenBank/DDBJ whole genome shotgun (WGS) entry which is preliminary data.</text>
</comment>
<reference evidence="1 2" key="1">
    <citation type="submission" date="2013-08" db="EMBL/GenBank/DDBJ databases">
        <title>Lactobacillus wasatchii sp. WDC04, a late gas producing bacteria isolated from aged chedder cheese.</title>
        <authorList>
            <person name="Oberg C.J."/>
            <person name="Culumber M."/>
            <person name="McMahon D.J."/>
            <person name="Broadbent J.R."/>
            <person name="Oberg T.S."/>
            <person name="Ortaki F."/>
        </authorList>
    </citation>
    <scope>NUCLEOTIDE SEQUENCE [LARGE SCALE GENOMIC DNA]</scope>
    <source>
        <strain evidence="1 2">WDC04</strain>
    </source>
</reference>
<evidence type="ECO:0000313" key="2">
    <source>
        <dbReference type="Proteomes" id="UP000032279"/>
    </source>
</evidence>
<evidence type="ECO:0000313" key="1">
    <source>
        <dbReference type="EMBL" id="KIS02908.1"/>
    </source>
</evidence>